<dbReference type="Gene3D" id="3.10.450.50">
    <property type="match status" value="1"/>
</dbReference>
<dbReference type="InterPro" id="IPR039437">
    <property type="entry name" value="FrzH/put_lumazine-bd"/>
</dbReference>
<name>A0ABY6ABP4_9GAMM</name>
<organism evidence="1 2">
    <name type="scientific">Thalassolituus hydrocarboniclasticus</name>
    <dbReference type="NCBI Taxonomy" id="2742796"/>
    <lineage>
        <taxon>Bacteria</taxon>
        <taxon>Pseudomonadati</taxon>
        <taxon>Pseudomonadota</taxon>
        <taxon>Gammaproteobacteria</taxon>
        <taxon>Oceanospirillales</taxon>
        <taxon>Oceanospirillaceae</taxon>
        <taxon>Thalassolituus</taxon>
    </lineage>
</organism>
<dbReference type="EMBL" id="CP054475">
    <property type="protein sequence ID" value="UXD87701.1"/>
    <property type="molecule type" value="Genomic_DNA"/>
</dbReference>
<reference evidence="2" key="1">
    <citation type="submission" date="2020-06" db="EMBL/GenBank/DDBJ databases">
        <title>Thalassolituus marinus alknpb1M-1, a hydrocarbon-degrading bacterium isolated from the deep-sea overlying water using an in-situ strategy from the South China Sea basin.</title>
        <authorList>
            <person name="Dong C."/>
            <person name="Chen Y."/>
            <person name="Shao Z."/>
        </authorList>
    </citation>
    <scope>NUCLEOTIDE SEQUENCE [LARGE SCALE GENOMIC DNA]</scope>
    <source>
        <strain evidence="2">alknpb1M-1</strain>
    </source>
</reference>
<proteinExistence type="predicted"/>
<dbReference type="RefSeq" id="WP_260996485.1">
    <property type="nucleotide sequence ID" value="NZ_CP054475.1"/>
</dbReference>
<dbReference type="Proteomes" id="UP001065322">
    <property type="component" value="Chromosome"/>
</dbReference>
<gene>
    <name evidence="1" type="ORF">HUF19_09770</name>
</gene>
<protein>
    <submittedName>
        <fullName evidence="1">Nuclear transport factor 2 family protein</fullName>
    </submittedName>
</protein>
<evidence type="ECO:0000313" key="2">
    <source>
        <dbReference type="Proteomes" id="UP001065322"/>
    </source>
</evidence>
<evidence type="ECO:0000313" key="1">
    <source>
        <dbReference type="EMBL" id="UXD87701.1"/>
    </source>
</evidence>
<keyword evidence="2" id="KW-1185">Reference proteome</keyword>
<dbReference type="SUPFAM" id="SSF54427">
    <property type="entry name" value="NTF2-like"/>
    <property type="match status" value="1"/>
</dbReference>
<sequence>MNTDAITTQDFDQVCALVQDYFDGLHQGDTQKLRHIFHADAVLKAPGLRRNLEDWLSLVAQREVPAQRGDAFGYRLLAVDLLGEQAIVKVLCPLLGRTYIDFLGLLKENNQWRIVNKMYADA</sequence>
<dbReference type="InterPro" id="IPR032710">
    <property type="entry name" value="NTF2-like_dom_sf"/>
</dbReference>
<accession>A0ABY6ABP4</accession>
<dbReference type="Pfam" id="PF12893">
    <property type="entry name" value="Lumazine_bd_2"/>
    <property type="match status" value="1"/>
</dbReference>